<comment type="similarity">
    <text evidence="4">Belongs to the NRP synthetase family.</text>
</comment>
<dbReference type="SUPFAM" id="SSF52777">
    <property type="entry name" value="CoA-dependent acyltransferases"/>
    <property type="match status" value="3"/>
</dbReference>
<dbReference type="PANTHER" id="PTHR45527:SF11">
    <property type="entry name" value="NONRIBOSOMAL PEPTIDE SYNTHETASE 5"/>
    <property type="match status" value="1"/>
</dbReference>
<dbReference type="CDD" id="cd19537">
    <property type="entry name" value="C_NRPS-like"/>
    <property type="match status" value="1"/>
</dbReference>
<organism evidence="6 7">
    <name type="scientific">Trichoderma breve</name>
    <dbReference type="NCBI Taxonomy" id="2034170"/>
    <lineage>
        <taxon>Eukaryota</taxon>
        <taxon>Fungi</taxon>
        <taxon>Dikarya</taxon>
        <taxon>Ascomycota</taxon>
        <taxon>Pezizomycotina</taxon>
        <taxon>Sordariomycetes</taxon>
        <taxon>Hypocreomycetidae</taxon>
        <taxon>Hypocreales</taxon>
        <taxon>Hypocreaceae</taxon>
        <taxon>Trichoderma</taxon>
    </lineage>
</organism>
<evidence type="ECO:0000256" key="2">
    <source>
        <dbReference type="ARBA" id="ARBA00022553"/>
    </source>
</evidence>
<keyword evidence="7" id="KW-1185">Reference proteome</keyword>
<keyword evidence="1" id="KW-0596">Phosphopantetheine</keyword>
<evidence type="ECO:0000313" key="7">
    <source>
        <dbReference type="Proteomes" id="UP001140511"/>
    </source>
</evidence>
<evidence type="ECO:0000313" key="6">
    <source>
        <dbReference type="EMBL" id="KAJ4859934.1"/>
    </source>
</evidence>
<evidence type="ECO:0000259" key="5">
    <source>
        <dbReference type="PROSITE" id="PS50075"/>
    </source>
</evidence>
<sequence length="2346" mass="258390">MASLPTNLCELFAQSVRQYPENLAVEHEDGSFTYRELDDISSALAHDLTLLRVGRGSPVLLVTTHGSFNIIAILAILKTGGCFVPIDRKTWSPEMINYVCDTVESRIIINTTPEPFSAAKGSHHVLHLTSLPSISSSQTSPSVYPQTLEDDDACIIFTSGSTGCPKGVILSHKSLRLYSTTSPMNLDIVPGDRLLHILSVAFDACACMLFSTLGNGGTVVPTQAEDIYAKAPSCTVVAATPSILSTIMDSSPDTSILNHVHTVILGGETAKQDLLGSLLDAGIRVLVGYGATETTSMGSIHVVTRDPETNAINPLLIGISIKQSPIQLVNSDHQLIEDAFVEGEIFIAGDGLSRGYYKDDEKTNNNFIYWNSTRVYKTGDYGRWIPNPEGDRLIEFRGRKDRTVKNGGFLVNLDRDVENALSHVGMSLGVTSVCAAVTEDGIVAVVTPESIDTVALLAKARESMSTYCIPYRIETVESFPTSSNGKVQHRKVLEVISATDGTTGSNTPVAMPLPPAAQQSDPKTMAEEERLSKILDAASNIFGLSGDGPKRIQESDSFLKLGGSSLLAFKLASTLRQLNLNISPKDLFSGHTFQEIAKSSASITIAEEGSLQSLADERSAVTQKLTSLRNQARSILALENDSFDIGPLTSLQLTLALPTLSCSWKNVNQVKLSYRSEYASMIERAWRAVWQAEPVFRTDLCLTIGCGAQIVHKRSMRKPKMQFFNDSSDYEEAVQKADTNVGLGCSLEFIVYHPTAVLGATAAILLANVEHAAKGRKIPHSLSSIEGHLELISIQQKNDARAKSFFSEYLRKVQLADNLPKKPDVAIGGNMSLTSPNNSILFGPSVNSDEVAHFATQIGVSPACMYYTAWAMAMSTFENNSTIVMGSVFSNRASHPEFHNVIGLYMSTLPLVISIDADETVYQLLHKTMGDILSLGEYAWARSDQVGIGSHISSLVALQPPLPDENSHPPAIRAESLENSEFPLSLLIESNGEFRILHNSGVFDEGVIRRLGGHFKQALRGVLNHTLVGECMRLNIIQETAYLQAEKLRIKQTEQTVKMALEESIDRFQDYIAIEDCKGNTLTYKQLEQQTNIIANMINKHLSDTAATSVAIYGDGSVGWLLGLLGILKTSRTFVPLDPKWSMERKAMVLEASKVAAIIVPNSAQKNEVPIVGEKKALAVNHMLSGVGSHERASRLPDTGHADSVLVYIFTSGTTGAPKGIPTTHRSFLAFQSNPEATMFAAPGRRIAQFMSPAFDACNEEIFSALLHGATLILRDPLDPYAHLLKVNTVTMTPAVLSVLEPEHYPNLEIIYATGEAMTAPIVEKFATKKLLYNAYGPAECSISTSFERMIQGDVITIGKASATARMYLLDEKQNPVPRAVQGEIYLAGVQVLERYINAPEQTALRVLPDPWHPKERMYRTGDYGIGVKDGRVIYMGRIDRQVKIRGFRIELDGVEHAILSEPAIDDISQCAVLAIDGLLVAYVSFGSKQSQTWTQERIDRLRNRMVETQLPSWVPQQIISIADFPKSANGKVDNKALEQMYKSKSFLHNETLPGLSISMDDTSVESKLSEAWCEILQLIPPVRLSPEDNFFSLGGHSVLVLLLATKLTGIFAVEITTRELLPSPVFQDQVNAIKHLLETKGGSEGHTKESIRNHALPMEELTELEKQVWFQYQVGTTVTAFNIANILTVNGQIDYTRLVNSFNTALASDPVLSCNFVEGPDGLRRVIRSSAPQVREVEQLDIASEINCVFNLEHDELIRVHIICQPKYRKEKTSMAEIVITTSHSIADMATLQNLLRLVSTAYAGKVPLLPSVTAAFHGTYRVCEFRGNLITRLNALIERLGITHHHMALTVAALLLQWLMNEDDIVLGAPNANRCSSVEREALGQFLDRLPIRIQLDCPRSTSGGASLAQILKNVRDSAIKALTNAIPFPKILEALNISSGDLQHPIFDCMVTFHLRNNSLDKWLQLPDCDVTVSPRFAEGAKFPLMLEWFELDTDCWSLHIEHDTNRLPHAIIDTIEHVLKTILEAIADECLLHDLHTRLADATEANGSSMDHNGTSVSNGVPPRAPGHGLLLPFLELPIWKIAAQEEEHIWYLGYGSNMKASSMKGRNITPLATRIVNVPTHYVTFDVFGIPYSEPCYASIEEFPNGGTGKRQLLHGDTQIPVPSLCGIAHLLTAIEFHQLLVTEGSGVVYDIVKLQAYQLDEAHKVSGESFAVYTLKAKWPLRPNGTPSARYVDLFLHGARENNLPPEYINYLETFPRYLKLEGSDRTYGQLVFDAGWRPFLKRLVRLTTWRVDDDGNCPAYIALIIVWAYRLMWLYHDYVHRHILGRGDGGKILWDAIDQ</sequence>
<name>A0A9W9BCH4_9HYPO</name>
<comment type="caution">
    <text evidence="6">The sequence shown here is derived from an EMBL/GenBank/DDBJ whole genome shotgun (WGS) entry which is preliminary data.</text>
</comment>
<dbReference type="Gene3D" id="3.30.300.30">
    <property type="match status" value="2"/>
</dbReference>
<evidence type="ECO:0000256" key="3">
    <source>
        <dbReference type="ARBA" id="ARBA00022598"/>
    </source>
</evidence>
<dbReference type="InterPro" id="IPR042099">
    <property type="entry name" value="ANL_N_sf"/>
</dbReference>
<dbReference type="Proteomes" id="UP001140511">
    <property type="component" value="Unassembled WGS sequence"/>
</dbReference>
<dbReference type="GO" id="GO:0005737">
    <property type="term" value="C:cytoplasm"/>
    <property type="evidence" value="ECO:0007669"/>
    <property type="project" value="TreeGrafter"/>
</dbReference>
<dbReference type="Gene3D" id="3.30.559.30">
    <property type="entry name" value="Nonribosomal peptide synthetase, condensation domain"/>
    <property type="match status" value="2"/>
</dbReference>
<dbReference type="Pfam" id="PF00550">
    <property type="entry name" value="PP-binding"/>
    <property type="match status" value="2"/>
</dbReference>
<dbReference type="InterPro" id="IPR020845">
    <property type="entry name" value="AMP-binding_CS"/>
</dbReference>
<dbReference type="SUPFAM" id="SSF47336">
    <property type="entry name" value="ACP-like"/>
    <property type="match status" value="2"/>
</dbReference>
<dbReference type="EMBL" id="JAOPEN010000003">
    <property type="protein sequence ID" value="KAJ4859934.1"/>
    <property type="molecule type" value="Genomic_DNA"/>
</dbReference>
<feature type="domain" description="Carrier" evidence="5">
    <location>
        <begin position="525"/>
        <end position="604"/>
    </location>
</feature>
<dbReference type="Gene3D" id="3.40.50.12780">
    <property type="entry name" value="N-terminal domain of ligase-like"/>
    <property type="match status" value="2"/>
</dbReference>
<dbReference type="InterPro" id="IPR009081">
    <property type="entry name" value="PP-bd_ACP"/>
</dbReference>
<dbReference type="InterPro" id="IPR045851">
    <property type="entry name" value="AMP-bd_C_sf"/>
</dbReference>
<dbReference type="InterPro" id="IPR006162">
    <property type="entry name" value="Ppantetheine_attach_site"/>
</dbReference>
<dbReference type="PROSITE" id="PS50075">
    <property type="entry name" value="CARRIER"/>
    <property type="match status" value="2"/>
</dbReference>
<dbReference type="GO" id="GO:0043041">
    <property type="term" value="P:amino acid activation for nonribosomal peptide biosynthetic process"/>
    <property type="evidence" value="ECO:0007669"/>
    <property type="project" value="TreeGrafter"/>
</dbReference>
<accession>A0A9W9BCH4</accession>
<dbReference type="PROSITE" id="PS00012">
    <property type="entry name" value="PHOSPHOPANTETHEINE"/>
    <property type="match status" value="1"/>
</dbReference>
<dbReference type="PANTHER" id="PTHR45527">
    <property type="entry name" value="NONRIBOSOMAL PEPTIDE SYNTHETASE"/>
    <property type="match status" value="1"/>
</dbReference>
<dbReference type="Pfam" id="PF00668">
    <property type="entry name" value="Condensation"/>
    <property type="match status" value="2"/>
</dbReference>
<dbReference type="InterPro" id="IPR036736">
    <property type="entry name" value="ACP-like_sf"/>
</dbReference>
<dbReference type="Gene3D" id="3.30.559.10">
    <property type="entry name" value="Chloramphenicol acetyltransferase-like domain"/>
    <property type="match status" value="1"/>
</dbReference>
<reference evidence="6" key="1">
    <citation type="submission" date="2022-09" db="EMBL/GenBank/DDBJ databases">
        <title>Chromosome-level assembly of Trichoderma breve T069, a fungus used in development of biopesticide product.</title>
        <authorList>
            <person name="Lin R."/>
            <person name="Liu T."/>
        </authorList>
    </citation>
    <scope>NUCLEOTIDE SEQUENCE</scope>
    <source>
        <strain evidence="6">T069</strain>
    </source>
</reference>
<dbReference type="GO" id="GO:0044550">
    <property type="term" value="P:secondary metabolite biosynthetic process"/>
    <property type="evidence" value="ECO:0007669"/>
    <property type="project" value="TreeGrafter"/>
</dbReference>
<dbReference type="GO" id="GO:0016874">
    <property type="term" value="F:ligase activity"/>
    <property type="evidence" value="ECO:0007669"/>
    <property type="project" value="UniProtKB-KW"/>
</dbReference>
<dbReference type="GeneID" id="80866820"/>
<dbReference type="InterPro" id="IPR023213">
    <property type="entry name" value="CAT-like_dom_sf"/>
</dbReference>
<feature type="domain" description="Carrier" evidence="5">
    <location>
        <begin position="1560"/>
        <end position="1638"/>
    </location>
</feature>
<dbReference type="InterPro" id="IPR001242">
    <property type="entry name" value="Condensation_dom"/>
</dbReference>
<keyword evidence="3" id="KW-0436">Ligase</keyword>
<dbReference type="SUPFAM" id="SSF56801">
    <property type="entry name" value="Acetyl-CoA synthetase-like"/>
    <property type="match status" value="2"/>
</dbReference>
<dbReference type="Pfam" id="PF00501">
    <property type="entry name" value="AMP-binding"/>
    <property type="match status" value="2"/>
</dbReference>
<evidence type="ECO:0000256" key="1">
    <source>
        <dbReference type="ARBA" id="ARBA00022450"/>
    </source>
</evidence>
<dbReference type="Gene3D" id="3.10.490.10">
    <property type="entry name" value="Gamma-glutamyl cyclotransferase-like"/>
    <property type="match status" value="1"/>
</dbReference>
<dbReference type="PROSITE" id="PS00455">
    <property type="entry name" value="AMP_BINDING"/>
    <property type="match status" value="2"/>
</dbReference>
<evidence type="ECO:0000256" key="4">
    <source>
        <dbReference type="ARBA" id="ARBA00029454"/>
    </source>
</evidence>
<protein>
    <submittedName>
        <fullName evidence="6">AMP-binding enzyme domain-containing protein</fullName>
    </submittedName>
</protein>
<gene>
    <name evidence="6" type="ORF">T069G_04922</name>
</gene>
<dbReference type="GO" id="GO:0031177">
    <property type="term" value="F:phosphopantetheine binding"/>
    <property type="evidence" value="ECO:0007669"/>
    <property type="project" value="TreeGrafter"/>
</dbReference>
<keyword evidence="2" id="KW-0597">Phosphoprotein</keyword>
<dbReference type="Gene3D" id="1.10.1200.10">
    <property type="entry name" value="ACP-like"/>
    <property type="match status" value="2"/>
</dbReference>
<dbReference type="InterPro" id="IPR000873">
    <property type="entry name" value="AMP-dep_synth/lig_dom"/>
</dbReference>
<proteinExistence type="inferred from homology"/>
<dbReference type="RefSeq" id="XP_056028990.1">
    <property type="nucleotide sequence ID" value="XM_056172132.1"/>
</dbReference>